<protein>
    <submittedName>
        <fullName evidence="7">Membrane protein</fullName>
    </submittedName>
</protein>
<name>A0A087BSH9_9BIFI</name>
<evidence type="ECO:0000313" key="8">
    <source>
        <dbReference type="Proteomes" id="UP000029014"/>
    </source>
</evidence>
<keyword evidence="2 6" id="KW-0812">Transmembrane</keyword>
<dbReference type="Pfam" id="PF01988">
    <property type="entry name" value="VIT1"/>
    <property type="match status" value="1"/>
</dbReference>
<feature type="transmembrane region" description="Helical" evidence="6">
    <location>
        <begin position="235"/>
        <end position="255"/>
    </location>
</feature>
<comment type="subcellular location">
    <subcellularLocation>
        <location evidence="1">Endomembrane system</location>
        <topology evidence="1">Multi-pass membrane protein</topology>
    </subcellularLocation>
</comment>
<feature type="transmembrane region" description="Helical" evidence="6">
    <location>
        <begin position="209"/>
        <end position="229"/>
    </location>
</feature>
<dbReference type="EMBL" id="JGZD01000004">
    <property type="protein sequence ID" value="KFI73979.1"/>
    <property type="molecule type" value="Genomic_DNA"/>
</dbReference>
<sequence length="288" mass="30206">MEREPLGNAGRVDEERADEERATIRENAAGYDVPSAESGGWIALNRHSPAAVPVIPHPGEQHEEQVSGKLNWLRAGVLGANDGIVSVAGTIIGVAGADPNPRSLLTAGIAALAAGAFSMAGGEYVSVSAQRDTEKALLAKERWELETMPAQELDELAQIYESKGMTAMTALKAADEAMRHDALRAHSIDELGVDPGELTNPWSAAFSSFLSFVTGGLIPLVFSLLPAAVPVRMTLIVLSVALALTVTGFVSARLGGAPRRRAMIRNVAMGLGTMVFAWVVGALFGVVA</sequence>
<evidence type="ECO:0000256" key="3">
    <source>
        <dbReference type="ARBA" id="ARBA00022989"/>
    </source>
</evidence>
<dbReference type="AlphaFoldDB" id="A0A087BSH9"/>
<dbReference type="GO" id="GO:0012505">
    <property type="term" value="C:endomembrane system"/>
    <property type="evidence" value="ECO:0007669"/>
    <property type="project" value="UniProtKB-SubCell"/>
</dbReference>
<evidence type="ECO:0000313" key="7">
    <source>
        <dbReference type="EMBL" id="KFI73979.1"/>
    </source>
</evidence>
<dbReference type="Proteomes" id="UP000029014">
    <property type="component" value="Unassembled WGS sequence"/>
</dbReference>
<dbReference type="CDD" id="cd02432">
    <property type="entry name" value="Nodulin-21_like_1"/>
    <property type="match status" value="1"/>
</dbReference>
<evidence type="ECO:0000256" key="2">
    <source>
        <dbReference type="ARBA" id="ARBA00022692"/>
    </source>
</evidence>
<organism evidence="7 8">
    <name type="scientific">Bifidobacterium minimum</name>
    <dbReference type="NCBI Taxonomy" id="1693"/>
    <lineage>
        <taxon>Bacteria</taxon>
        <taxon>Bacillati</taxon>
        <taxon>Actinomycetota</taxon>
        <taxon>Actinomycetes</taxon>
        <taxon>Bifidobacteriales</taxon>
        <taxon>Bifidobacteriaceae</taxon>
        <taxon>Bifidobacterium</taxon>
    </lineage>
</organism>
<dbReference type="STRING" id="1693.BMIN_1241"/>
<feature type="region of interest" description="Disordered" evidence="5">
    <location>
        <begin position="1"/>
        <end position="30"/>
    </location>
</feature>
<dbReference type="GO" id="GO:0005384">
    <property type="term" value="F:manganese ion transmembrane transporter activity"/>
    <property type="evidence" value="ECO:0007669"/>
    <property type="project" value="InterPro"/>
</dbReference>
<dbReference type="GO" id="GO:0030026">
    <property type="term" value="P:intracellular manganese ion homeostasis"/>
    <property type="evidence" value="ECO:0007669"/>
    <property type="project" value="InterPro"/>
</dbReference>
<feature type="transmembrane region" description="Helical" evidence="6">
    <location>
        <begin position="267"/>
        <end position="287"/>
    </location>
</feature>
<gene>
    <name evidence="7" type="ORF">BMIN_1241</name>
</gene>
<keyword evidence="4 6" id="KW-0472">Membrane</keyword>
<keyword evidence="3 6" id="KW-1133">Transmembrane helix</keyword>
<feature type="compositionally biased region" description="Basic and acidic residues" evidence="5">
    <location>
        <begin position="1"/>
        <end position="24"/>
    </location>
</feature>
<keyword evidence="8" id="KW-1185">Reference proteome</keyword>
<dbReference type="PANTHER" id="PTHR31851">
    <property type="entry name" value="FE(2+)/MN(2+) TRANSPORTER PCL1"/>
    <property type="match status" value="1"/>
</dbReference>
<evidence type="ECO:0000256" key="6">
    <source>
        <dbReference type="SAM" id="Phobius"/>
    </source>
</evidence>
<accession>A0A087BSH9</accession>
<evidence type="ECO:0000256" key="5">
    <source>
        <dbReference type="SAM" id="MobiDB-lite"/>
    </source>
</evidence>
<comment type="caution">
    <text evidence="7">The sequence shown here is derived from an EMBL/GenBank/DDBJ whole genome shotgun (WGS) entry which is preliminary data.</text>
</comment>
<evidence type="ECO:0000256" key="1">
    <source>
        <dbReference type="ARBA" id="ARBA00004127"/>
    </source>
</evidence>
<dbReference type="eggNOG" id="COG1814">
    <property type="taxonomic scope" value="Bacteria"/>
</dbReference>
<dbReference type="InterPro" id="IPR008217">
    <property type="entry name" value="Ccc1_fam"/>
</dbReference>
<proteinExistence type="predicted"/>
<evidence type="ECO:0000256" key="4">
    <source>
        <dbReference type="ARBA" id="ARBA00023136"/>
    </source>
</evidence>
<reference evidence="7 8" key="1">
    <citation type="submission" date="2014-03" db="EMBL/GenBank/DDBJ databases">
        <title>Genomics of Bifidobacteria.</title>
        <authorList>
            <person name="Ventura M."/>
            <person name="Milani C."/>
            <person name="Lugli G.A."/>
        </authorList>
    </citation>
    <scope>NUCLEOTIDE SEQUENCE [LARGE SCALE GENOMIC DNA]</scope>
    <source>
        <strain evidence="7 8">LMG 11592</strain>
    </source>
</reference>